<keyword evidence="2" id="KW-0378">Hydrolase</keyword>
<dbReference type="Pfam" id="PF00445">
    <property type="entry name" value="Ribonuclease_T2"/>
    <property type="match status" value="1"/>
</dbReference>
<dbReference type="GO" id="GO:0004521">
    <property type="term" value="F:RNA endonuclease activity"/>
    <property type="evidence" value="ECO:0000318"/>
    <property type="project" value="GO_Central"/>
</dbReference>
<dbReference type="GO" id="GO:0003723">
    <property type="term" value="F:RNA binding"/>
    <property type="evidence" value="ECO:0007669"/>
    <property type="project" value="InterPro"/>
</dbReference>
<dbReference type="AlphaFoldDB" id="A0A1S4CGP1"/>
<dbReference type="Gene3D" id="3.90.730.10">
    <property type="entry name" value="Ribonuclease T2-like"/>
    <property type="match status" value="1"/>
</dbReference>
<dbReference type="InterPro" id="IPR033130">
    <property type="entry name" value="RNase_T2_His_AS_2"/>
</dbReference>
<evidence type="ECO:0000256" key="4">
    <source>
        <dbReference type="RuleBase" id="RU004328"/>
    </source>
</evidence>
<dbReference type="PANTHER" id="PTHR11240">
    <property type="entry name" value="RIBONUCLEASE T2"/>
    <property type="match status" value="1"/>
</dbReference>
<keyword evidence="3" id="KW-0456">Lyase</keyword>
<dbReference type="PROSITE" id="PS00531">
    <property type="entry name" value="RNASE_T2_2"/>
    <property type="match status" value="1"/>
</dbReference>
<dbReference type="OrthoDB" id="1260895at2759"/>
<dbReference type="GO" id="GO:0005576">
    <property type="term" value="C:extracellular region"/>
    <property type="evidence" value="ECO:0000318"/>
    <property type="project" value="GO_Central"/>
</dbReference>
<proteinExistence type="inferred from homology"/>
<dbReference type="STRING" id="4097.A0A1S4CGP1"/>
<dbReference type="PaxDb" id="4097-A0A1S4CGP1"/>
<comment type="similarity">
    <text evidence="1 4">Belongs to the RNase T2 family.</text>
</comment>
<dbReference type="Proteomes" id="UP000790787">
    <property type="component" value="Chromosome 19"/>
</dbReference>
<dbReference type="GO" id="GO:0033897">
    <property type="term" value="F:ribonuclease T2 activity"/>
    <property type="evidence" value="ECO:0007669"/>
    <property type="project" value="InterPro"/>
</dbReference>
<dbReference type="SMR" id="A0A1S4CGP1"/>
<dbReference type="InterPro" id="IPR001568">
    <property type="entry name" value="RNase_T2-like"/>
</dbReference>
<evidence type="ECO:0000256" key="3">
    <source>
        <dbReference type="ARBA" id="ARBA00023239"/>
    </source>
</evidence>
<name>A0A1S4CGP1_TOBAC</name>
<reference evidence="6" key="2">
    <citation type="submission" date="2025-08" db="UniProtKB">
        <authorList>
            <consortium name="RefSeq"/>
        </authorList>
    </citation>
    <scope>IDENTIFICATION</scope>
</reference>
<keyword evidence="2" id="KW-0540">Nuclease</keyword>
<dbReference type="KEGG" id="nta:107818612"/>
<dbReference type="InterPro" id="IPR036430">
    <property type="entry name" value="RNase_T2-like_sf"/>
</dbReference>
<keyword evidence="5" id="KW-1185">Reference proteome</keyword>
<dbReference type="SUPFAM" id="SSF55895">
    <property type="entry name" value="Ribonuclease Rh-like"/>
    <property type="match status" value="1"/>
</dbReference>
<dbReference type="PANTHER" id="PTHR11240:SF81">
    <property type="entry name" value="RIBONUCLEASE S-2"/>
    <property type="match status" value="1"/>
</dbReference>
<organism evidence="5 6">
    <name type="scientific">Nicotiana tabacum</name>
    <name type="common">Common tobacco</name>
    <dbReference type="NCBI Taxonomy" id="4097"/>
    <lineage>
        <taxon>Eukaryota</taxon>
        <taxon>Viridiplantae</taxon>
        <taxon>Streptophyta</taxon>
        <taxon>Embryophyta</taxon>
        <taxon>Tracheophyta</taxon>
        <taxon>Spermatophyta</taxon>
        <taxon>Magnoliopsida</taxon>
        <taxon>eudicotyledons</taxon>
        <taxon>Gunneridae</taxon>
        <taxon>Pentapetalae</taxon>
        <taxon>asterids</taxon>
        <taxon>lamiids</taxon>
        <taxon>Solanales</taxon>
        <taxon>Solanaceae</taxon>
        <taxon>Nicotianoideae</taxon>
        <taxon>Nicotianeae</taxon>
        <taxon>Nicotiana</taxon>
    </lineage>
</organism>
<gene>
    <name evidence="6" type="primary">LOC107818612</name>
</gene>
<dbReference type="GeneID" id="107818612"/>
<evidence type="ECO:0000256" key="1">
    <source>
        <dbReference type="ARBA" id="ARBA00007469"/>
    </source>
</evidence>
<reference evidence="5" key="1">
    <citation type="journal article" date="2014" name="Nat. Commun.">
        <title>The tobacco genome sequence and its comparison with those of tomato and potato.</title>
        <authorList>
            <person name="Sierro N."/>
            <person name="Battey J.N."/>
            <person name="Ouadi S."/>
            <person name="Bakaher N."/>
            <person name="Bovet L."/>
            <person name="Willig A."/>
            <person name="Goepfert S."/>
            <person name="Peitsch M.C."/>
            <person name="Ivanov N.V."/>
        </authorList>
    </citation>
    <scope>NUCLEOTIDE SEQUENCE [LARGE SCALE GENOMIC DNA]</scope>
</reference>
<keyword evidence="2" id="KW-0255">Endonuclease</keyword>
<protein>
    <submittedName>
        <fullName evidence="6">Ribonuclease S-7-like</fullName>
    </submittedName>
</protein>
<evidence type="ECO:0000313" key="5">
    <source>
        <dbReference type="Proteomes" id="UP000790787"/>
    </source>
</evidence>
<dbReference type="GO" id="GO:0006401">
    <property type="term" value="P:RNA catabolic process"/>
    <property type="evidence" value="ECO:0000318"/>
    <property type="project" value="GO_Central"/>
</dbReference>
<sequence>MLKSQNMLVILIMLFALSPVYAFDYLLFVLQWPPSFYIKNKLYERWPDLLTSEVACKQGQSFWKDQYIKHGTCCASSYNQEQYFNLTIKLKDRFDLLKTLENHRIIKPGSTTTSNAKQIRNAIATVTKVFPSLKCFDIQETLYLEVANGRGGADMARVENV</sequence>
<evidence type="ECO:0000313" key="6">
    <source>
        <dbReference type="RefSeq" id="XP_016500139.1"/>
    </source>
</evidence>
<evidence type="ECO:0000256" key="2">
    <source>
        <dbReference type="ARBA" id="ARBA00022759"/>
    </source>
</evidence>
<accession>A0A1S4CGP1</accession>
<dbReference type="RefSeq" id="XP_016500139.1">
    <property type="nucleotide sequence ID" value="XM_016644653.1"/>
</dbReference>